<proteinExistence type="predicted"/>
<dbReference type="HOGENOM" id="CLU_2776354_0_0_1"/>
<keyword evidence="1" id="KW-0472">Membrane</keyword>
<dbReference type="InterPro" id="IPR014721">
    <property type="entry name" value="Ribsml_uS5_D2-typ_fold_subgr"/>
</dbReference>
<evidence type="ECO:0000313" key="3">
    <source>
        <dbReference type="Proteomes" id="UP000001194"/>
    </source>
</evidence>
<dbReference type="EMBL" id="DS547132">
    <property type="protein sequence ID" value="EDR02249.1"/>
    <property type="molecule type" value="Genomic_DNA"/>
</dbReference>
<dbReference type="InParanoid" id="B0DTC2"/>
<gene>
    <name evidence="2" type="ORF">LACBIDRAFT_309915</name>
</gene>
<evidence type="ECO:0000313" key="2">
    <source>
        <dbReference type="EMBL" id="EDR02249.1"/>
    </source>
</evidence>
<keyword evidence="1" id="KW-0812">Transmembrane</keyword>
<feature type="transmembrane region" description="Helical" evidence="1">
    <location>
        <begin position="45"/>
        <end position="63"/>
    </location>
</feature>
<dbReference type="Proteomes" id="UP000001194">
    <property type="component" value="Unassembled WGS sequence"/>
</dbReference>
<organism evidence="3">
    <name type="scientific">Laccaria bicolor (strain S238N-H82 / ATCC MYA-4686)</name>
    <name type="common">Bicoloured deceiver</name>
    <name type="synonym">Laccaria laccata var. bicolor</name>
    <dbReference type="NCBI Taxonomy" id="486041"/>
    <lineage>
        <taxon>Eukaryota</taxon>
        <taxon>Fungi</taxon>
        <taxon>Dikarya</taxon>
        <taxon>Basidiomycota</taxon>
        <taxon>Agaricomycotina</taxon>
        <taxon>Agaricomycetes</taxon>
        <taxon>Agaricomycetidae</taxon>
        <taxon>Agaricales</taxon>
        <taxon>Agaricineae</taxon>
        <taxon>Hydnangiaceae</taxon>
        <taxon>Laccaria</taxon>
    </lineage>
</organism>
<dbReference type="OrthoDB" id="198619at2759"/>
<name>B0DTC2_LACBS</name>
<dbReference type="AlphaFoldDB" id="B0DTC2"/>
<accession>B0DTC2</accession>
<sequence length="69" mass="7818">MVPSKFHAVNPSELAFRLATIGAFREAFKFAKGVTLEPIVHMTRILKSLLIYILFVLSLMLFGDSRSNY</sequence>
<dbReference type="RefSeq" id="XP_001887194.1">
    <property type="nucleotide sequence ID" value="XM_001887159.1"/>
</dbReference>
<reference evidence="2 3" key="1">
    <citation type="journal article" date="2008" name="Nature">
        <title>The genome of Laccaria bicolor provides insights into mycorrhizal symbiosis.</title>
        <authorList>
            <person name="Martin F."/>
            <person name="Aerts A."/>
            <person name="Ahren D."/>
            <person name="Brun A."/>
            <person name="Danchin E.G.J."/>
            <person name="Duchaussoy F."/>
            <person name="Gibon J."/>
            <person name="Kohler A."/>
            <person name="Lindquist E."/>
            <person name="Pereda V."/>
            <person name="Salamov A."/>
            <person name="Shapiro H.J."/>
            <person name="Wuyts J."/>
            <person name="Blaudez D."/>
            <person name="Buee M."/>
            <person name="Brokstein P."/>
            <person name="Canbaeck B."/>
            <person name="Cohen D."/>
            <person name="Courty P.E."/>
            <person name="Coutinho P.M."/>
            <person name="Delaruelle C."/>
            <person name="Detter J.C."/>
            <person name="Deveau A."/>
            <person name="DiFazio S."/>
            <person name="Duplessis S."/>
            <person name="Fraissinet-Tachet L."/>
            <person name="Lucic E."/>
            <person name="Frey-Klett P."/>
            <person name="Fourrey C."/>
            <person name="Feussner I."/>
            <person name="Gay G."/>
            <person name="Grimwood J."/>
            <person name="Hoegger P.J."/>
            <person name="Jain P."/>
            <person name="Kilaru S."/>
            <person name="Labbe J."/>
            <person name="Lin Y.C."/>
            <person name="Legue V."/>
            <person name="Le Tacon F."/>
            <person name="Marmeisse R."/>
            <person name="Melayah D."/>
            <person name="Montanini B."/>
            <person name="Muratet M."/>
            <person name="Nehls U."/>
            <person name="Niculita-Hirzel H."/>
            <person name="Oudot-Le Secq M.P."/>
            <person name="Peter M."/>
            <person name="Quesneville H."/>
            <person name="Rajashekar B."/>
            <person name="Reich M."/>
            <person name="Rouhier N."/>
            <person name="Schmutz J."/>
            <person name="Yin T."/>
            <person name="Chalot M."/>
            <person name="Henrissat B."/>
            <person name="Kuees U."/>
            <person name="Lucas S."/>
            <person name="Van de Peer Y."/>
            <person name="Podila G.K."/>
            <person name="Polle A."/>
            <person name="Pukkila P.J."/>
            <person name="Richardson P.M."/>
            <person name="Rouze P."/>
            <person name="Sanders I.R."/>
            <person name="Stajich J.E."/>
            <person name="Tunlid A."/>
            <person name="Tuskan G."/>
            <person name="Grigoriev I.V."/>
        </authorList>
    </citation>
    <scope>NUCLEOTIDE SEQUENCE [LARGE SCALE GENOMIC DNA]</scope>
    <source>
        <strain evidence="3">S238N-H82 / ATCC MYA-4686</strain>
    </source>
</reference>
<dbReference type="Gene3D" id="3.30.230.10">
    <property type="match status" value="1"/>
</dbReference>
<keyword evidence="1" id="KW-1133">Transmembrane helix</keyword>
<dbReference type="GeneID" id="6082770"/>
<evidence type="ECO:0000256" key="1">
    <source>
        <dbReference type="SAM" id="Phobius"/>
    </source>
</evidence>
<dbReference type="KEGG" id="lbc:LACBIDRAFT_309915"/>
<protein>
    <submittedName>
        <fullName evidence="2">Predicted protein</fullName>
    </submittedName>
</protein>
<keyword evidence="3" id="KW-1185">Reference proteome</keyword>